<reference evidence="3" key="1">
    <citation type="submission" date="2019-08" db="EMBL/GenBank/DDBJ databases">
        <authorList>
            <person name="Kucharzyk K."/>
            <person name="Murdoch R.W."/>
            <person name="Higgins S."/>
            <person name="Loffler F."/>
        </authorList>
    </citation>
    <scope>NUCLEOTIDE SEQUENCE</scope>
</reference>
<gene>
    <name evidence="3" type="ORF">SDC9_48459</name>
</gene>
<dbReference type="EMBL" id="VSSQ01000853">
    <property type="protein sequence ID" value="MPM02214.1"/>
    <property type="molecule type" value="Genomic_DNA"/>
</dbReference>
<proteinExistence type="predicted"/>
<evidence type="ECO:0000313" key="3">
    <source>
        <dbReference type="EMBL" id="MPM02214.1"/>
    </source>
</evidence>
<sequence>MYLTAGKRKNQDICFYAIKKRKTSPMKILYGASFFIFCVVFFSQPFKSLSQVQQLSIIGQTPGGAGFHTNWDSLNQRLIVGCGTSIWVYDMTSPADPVIIAKRPLKGIVNETDVYGNVLFAAATHDGLYAFDYTSPDLSVIAHIDMHASDSAAYDLWRSNDTLYVATKFNVRMYRFTGSAFQYLGAFGPLNSFCVARRGDYIIAGGQGALYLTPTIGIRGIVSVYHKSNLLLPVATWQDSLFNFIQDIQFADQRDDIIYVCAGPENALFSKSNLFALQFNGSSLNPVDTFTVSGGIPFFAQLNIMNMDSRNDTLYVVTTAAWDGTFPALTYMPILDATGLPADTMRKIGTVTPGLWHFDAALMDGTPYIAMSSEWLGFIVSDITSGNPYDTLGIHNTGGWCVNNRFHDGTLWACHEGYGLVGYNRDSLLYSNGFHCDSKSMHIMDFFNNHYFSSDVEFLNDSLMMLNNSEVYNISDWQQGVGDPHLVWDMNKNWMVHMRNIQTNTGQRMVATFDNLTGKQWISLFNPFSGGYADLAVDTTLSPTGGMFISGDTVYYGKSINNYRYLYAVKAENDQFIFLDSVKLNMGFPFWPLDHAVESIWSDNGVVIVAYGQQFAWFTWSGNQLQQSGMEYDPALIADGVVLKNNYAYIADRMYGMKVFDVSVPGTATLVAQAEGTGGWTNMYGSTAITVADNGEIYLSDFHGGVFLIETFDTSLQPVDEMTSTGHLLVYPNPSDGKVFVKGLNINKSDVSIRVFSADGRRIAPAVNINGDMIQIDCSRFPEGLYLIQVFSGSEAVGSGRFILSRK</sequence>
<keyword evidence="1" id="KW-0472">Membrane</keyword>
<dbReference type="Pfam" id="PF18962">
    <property type="entry name" value="Por_Secre_tail"/>
    <property type="match status" value="1"/>
</dbReference>
<name>A0A644WIX9_9ZZZZ</name>
<feature type="transmembrane region" description="Helical" evidence="1">
    <location>
        <begin position="28"/>
        <end position="46"/>
    </location>
</feature>
<accession>A0A644WIX9</accession>
<evidence type="ECO:0000256" key="1">
    <source>
        <dbReference type="SAM" id="Phobius"/>
    </source>
</evidence>
<keyword evidence="1" id="KW-0812">Transmembrane</keyword>
<dbReference type="Pfam" id="PF08309">
    <property type="entry name" value="LVIVD"/>
    <property type="match status" value="1"/>
</dbReference>
<dbReference type="NCBIfam" id="TIGR04183">
    <property type="entry name" value="Por_Secre_tail"/>
    <property type="match status" value="1"/>
</dbReference>
<protein>
    <recommendedName>
        <fullName evidence="2">Secretion system C-terminal sorting domain-containing protein</fullName>
    </recommendedName>
</protein>
<comment type="caution">
    <text evidence="3">The sequence shown here is derived from an EMBL/GenBank/DDBJ whole genome shotgun (WGS) entry which is preliminary data.</text>
</comment>
<organism evidence="3">
    <name type="scientific">bioreactor metagenome</name>
    <dbReference type="NCBI Taxonomy" id="1076179"/>
    <lineage>
        <taxon>unclassified sequences</taxon>
        <taxon>metagenomes</taxon>
        <taxon>ecological metagenomes</taxon>
    </lineage>
</organism>
<dbReference type="InterPro" id="IPR013211">
    <property type="entry name" value="LVIVD"/>
</dbReference>
<dbReference type="AlphaFoldDB" id="A0A644WIX9"/>
<feature type="domain" description="Secretion system C-terminal sorting" evidence="2">
    <location>
        <begin position="730"/>
        <end position="796"/>
    </location>
</feature>
<evidence type="ECO:0000259" key="2">
    <source>
        <dbReference type="Pfam" id="PF18962"/>
    </source>
</evidence>
<dbReference type="SUPFAM" id="SSF101908">
    <property type="entry name" value="Putative isomerase YbhE"/>
    <property type="match status" value="1"/>
</dbReference>
<keyword evidence="1" id="KW-1133">Transmembrane helix</keyword>
<dbReference type="InterPro" id="IPR026444">
    <property type="entry name" value="Secre_tail"/>
</dbReference>